<dbReference type="Pfam" id="PF07690">
    <property type="entry name" value="MFS_1"/>
    <property type="match status" value="1"/>
</dbReference>
<keyword evidence="2" id="KW-1133">Transmembrane helix</keyword>
<evidence type="ECO:0000256" key="2">
    <source>
        <dbReference type="ARBA" id="ARBA00022989"/>
    </source>
</evidence>
<dbReference type="CDD" id="cd17478">
    <property type="entry name" value="MFS_FsR"/>
    <property type="match status" value="1"/>
</dbReference>
<dbReference type="AlphaFoldDB" id="A0A086XX55"/>
<accession>A0A086XX55</accession>
<dbReference type="PROSITE" id="PS50850">
    <property type="entry name" value="MFS"/>
    <property type="match status" value="1"/>
</dbReference>
<dbReference type="Proteomes" id="UP000028826">
    <property type="component" value="Unassembled WGS sequence"/>
</dbReference>
<dbReference type="GO" id="GO:0022857">
    <property type="term" value="F:transmembrane transporter activity"/>
    <property type="evidence" value="ECO:0007669"/>
    <property type="project" value="InterPro"/>
</dbReference>
<dbReference type="Gene3D" id="1.20.1250.20">
    <property type="entry name" value="MFS general substrate transporter like domains"/>
    <property type="match status" value="2"/>
</dbReference>
<keyword evidence="5" id="KW-1185">Reference proteome</keyword>
<dbReference type="GO" id="GO:0005886">
    <property type="term" value="C:plasma membrane"/>
    <property type="evidence" value="ECO:0007669"/>
    <property type="project" value="TreeGrafter"/>
</dbReference>
<evidence type="ECO:0000313" key="4">
    <source>
        <dbReference type="EMBL" id="KFI26605.1"/>
    </source>
</evidence>
<protein>
    <submittedName>
        <fullName evidence="4">Fosmidomycin resistance protein</fullName>
    </submittedName>
</protein>
<dbReference type="STRING" id="195105.CN97_02945"/>
<reference evidence="4 5" key="1">
    <citation type="submission" date="2014-03" db="EMBL/GenBank/DDBJ databases">
        <title>Genome of Haematobacter massiliensis CCUG 47968.</title>
        <authorList>
            <person name="Wang D."/>
            <person name="Wang G."/>
        </authorList>
    </citation>
    <scope>NUCLEOTIDE SEQUENCE [LARGE SCALE GENOMIC DNA]</scope>
    <source>
        <strain evidence="4 5">CCUG 47968</strain>
    </source>
</reference>
<keyword evidence="3" id="KW-0472">Membrane</keyword>
<proteinExistence type="predicted"/>
<dbReference type="OrthoDB" id="9770492at2"/>
<evidence type="ECO:0000313" key="5">
    <source>
        <dbReference type="Proteomes" id="UP000028826"/>
    </source>
</evidence>
<dbReference type="InterPro" id="IPR020846">
    <property type="entry name" value="MFS_dom"/>
</dbReference>
<dbReference type="PANTHER" id="PTHR43129">
    <property type="entry name" value="FOSMIDOMYCIN RESISTANCE PROTEIN"/>
    <property type="match status" value="1"/>
</dbReference>
<organism evidence="4 5">
    <name type="scientific">Haematobacter massiliensis</name>
    <dbReference type="NCBI Taxonomy" id="195105"/>
    <lineage>
        <taxon>Bacteria</taxon>
        <taxon>Pseudomonadati</taxon>
        <taxon>Pseudomonadota</taxon>
        <taxon>Alphaproteobacteria</taxon>
        <taxon>Rhodobacterales</taxon>
        <taxon>Paracoccaceae</taxon>
        <taxon>Haematobacter</taxon>
    </lineage>
</organism>
<sequence>MAAPLQPAQPAPRRRLDSTTWSIILAVSLCHMLNDVMQSLLAAIYPLLKADFALDFWQIGALTLAFQGTASLLQPAIGIYTDKNPLPMSLPWASVLTFLGLMVLSVAGSYATLLVGASLVGIGSAIFHPEASRVARFASGGRYGTAQSLFQVGGNFGTSLGPLLAAFIVVPLGRPAVAWFGVLALIAGFVLYRVGLWYRDIREELQARKVADKTLPLPRARVMWSIGILAFLVLTKNAYMAGMTSFYTFYLIDTFGLGTQAAQVMLFLFLGAVAVGTILGGPFADRFGPLVVIWVSILGVLPFTLLLPHANLFWTGVLTVVIGVILASAFSAIVVFAQELLPGRVGMVAGIFFGLSFGLGGIAAALIGLAADSHGIASVYHVLAWLPAFGVLTIFLPKSAELRRKS</sequence>
<comment type="caution">
    <text evidence="4">The sequence shown here is derived from an EMBL/GenBank/DDBJ whole genome shotgun (WGS) entry which is preliminary data.</text>
</comment>
<dbReference type="InterPro" id="IPR036259">
    <property type="entry name" value="MFS_trans_sf"/>
</dbReference>
<dbReference type="InterPro" id="IPR011701">
    <property type="entry name" value="MFS"/>
</dbReference>
<evidence type="ECO:0000256" key="3">
    <source>
        <dbReference type="ARBA" id="ARBA00023136"/>
    </source>
</evidence>
<dbReference type="eggNOG" id="COG2814">
    <property type="taxonomic scope" value="Bacteria"/>
</dbReference>
<keyword evidence="1" id="KW-0812">Transmembrane</keyword>
<dbReference type="RefSeq" id="WP_035713873.1">
    <property type="nucleotide sequence ID" value="NZ_CAMIFG010000035.1"/>
</dbReference>
<gene>
    <name evidence="4" type="ORF">CN97_02945</name>
</gene>
<evidence type="ECO:0000256" key="1">
    <source>
        <dbReference type="ARBA" id="ARBA00022692"/>
    </source>
</evidence>
<dbReference type="EMBL" id="JGYG01000015">
    <property type="protein sequence ID" value="KFI26605.1"/>
    <property type="molecule type" value="Genomic_DNA"/>
</dbReference>
<dbReference type="SUPFAM" id="SSF103473">
    <property type="entry name" value="MFS general substrate transporter"/>
    <property type="match status" value="1"/>
</dbReference>
<name>A0A086XX55_9RHOB</name>
<dbReference type="PANTHER" id="PTHR43129:SF1">
    <property type="entry name" value="FOSMIDOMYCIN RESISTANCE PROTEIN"/>
    <property type="match status" value="1"/>
</dbReference>